<dbReference type="PANTHER" id="PTHR28221">
    <property type="entry name" value="RNA POLYMERASE I-SPECIFIC TRANSCRIPTION INITIATION FACTOR RRN6"/>
    <property type="match status" value="1"/>
</dbReference>
<evidence type="ECO:0008006" key="6">
    <source>
        <dbReference type="Google" id="ProtNLM"/>
    </source>
</evidence>
<feature type="region of interest" description="Disordered" evidence="1">
    <location>
        <begin position="759"/>
        <end position="797"/>
    </location>
</feature>
<feature type="compositionally biased region" description="Polar residues" evidence="1">
    <location>
        <begin position="912"/>
        <end position="926"/>
    </location>
</feature>
<dbReference type="InterPro" id="IPR019350">
    <property type="entry name" value="RNA_pol_I-sp_TIF_RRN6-like"/>
</dbReference>
<reference evidence="4 5" key="1">
    <citation type="submission" date="2013-07" db="EMBL/GenBank/DDBJ databases">
        <title>The Genome Sequence of Cryptococcus heveanensis BCC8398.</title>
        <authorList>
            <consortium name="The Broad Institute Genome Sequencing Platform"/>
            <person name="Cuomo C."/>
            <person name="Litvintseva A."/>
            <person name="Chen Y."/>
            <person name="Heitman J."/>
            <person name="Sun S."/>
            <person name="Springer D."/>
            <person name="Dromer F."/>
            <person name="Young S.K."/>
            <person name="Zeng Q."/>
            <person name="Gargeya S."/>
            <person name="Fitzgerald M."/>
            <person name="Abouelleil A."/>
            <person name="Alvarado L."/>
            <person name="Berlin A.M."/>
            <person name="Chapman S.B."/>
            <person name="Dewar J."/>
            <person name="Goldberg J."/>
            <person name="Griggs A."/>
            <person name="Gujja S."/>
            <person name="Hansen M."/>
            <person name="Howarth C."/>
            <person name="Imamovic A."/>
            <person name="Larimer J."/>
            <person name="McCowan C."/>
            <person name="Murphy C."/>
            <person name="Pearson M."/>
            <person name="Priest M."/>
            <person name="Roberts A."/>
            <person name="Saif S."/>
            <person name="Shea T."/>
            <person name="Sykes S."/>
            <person name="Wortman J."/>
            <person name="Nusbaum C."/>
            <person name="Birren B."/>
        </authorList>
    </citation>
    <scope>NUCLEOTIDE SEQUENCE [LARGE SCALE GENOMIC DNA]</scope>
    <source>
        <strain evidence="4 5">BCC8398</strain>
    </source>
</reference>
<feature type="region of interest" description="Disordered" evidence="1">
    <location>
        <begin position="1"/>
        <end position="50"/>
    </location>
</feature>
<reference evidence="5" key="2">
    <citation type="submission" date="2013-12" db="EMBL/GenBank/DDBJ databases">
        <title>Evolution of pathogenesis and genome organization in the Tremellales.</title>
        <authorList>
            <person name="Cuomo C."/>
            <person name="Litvintseva A."/>
            <person name="Heitman J."/>
            <person name="Chen Y."/>
            <person name="Sun S."/>
            <person name="Springer D."/>
            <person name="Dromer F."/>
            <person name="Young S."/>
            <person name="Zeng Q."/>
            <person name="Chapman S."/>
            <person name="Gujja S."/>
            <person name="Saif S."/>
            <person name="Birren B."/>
        </authorList>
    </citation>
    <scope>NUCLEOTIDE SEQUENCE [LARGE SCALE GENOMIC DNA]</scope>
    <source>
        <strain evidence="5">BCC8398</strain>
    </source>
</reference>
<accession>A0A1B9GPU2</accession>
<feature type="compositionally biased region" description="Low complexity" evidence="1">
    <location>
        <begin position="963"/>
        <end position="974"/>
    </location>
</feature>
<feature type="compositionally biased region" description="Polar residues" evidence="1">
    <location>
        <begin position="843"/>
        <end position="853"/>
    </location>
</feature>
<organism evidence="4 5">
    <name type="scientific">Kwoniella heveanensis BCC8398</name>
    <dbReference type="NCBI Taxonomy" id="1296120"/>
    <lineage>
        <taxon>Eukaryota</taxon>
        <taxon>Fungi</taxon>
        <taxon>Dikarya</taxon>
        <taxon>Basidiomycota</taxon>
        <taxon>Agaricomycotina</taxon>
        <taxon>Tremellomycetes</taxon>
        <taxon>Tremellales</taxon>
        <taxon>Cryptococcaceae</taxon>
        <taxon>Kwoniella</taxon>
    </lineage>
</organism>
<keyword evidence="5" id="KW-1185">Reference proteome</keyword>
<evidence type="ECO:0000259" key="3">
    <source>
        <dbReference type="Pfam" id="PF20639"/>
    </source>
</evidence>
<gene>
    <name evidence="4" type="ORF">I316_05135</name>
</gene>
<feature type="region of interest" description="Disordered" evidence="1">
    <location>
        <begin position="834"/>
        <end position="863"/>
    </location>
</feature>
<feature type="domain" description="RRN6 beta-propeller" evidence="2">
    <location>
        <begin position="211"/>
        <end position="459"/>
    </location>
</feature>
<dbReference type="PANTHER" id="PTHR28221:SF2">
    <property type="entry name" value="RNA POLYMERASE I-SPECIFIC TRANSCRIPTION INITIATION FACTOR RRN6"/>
    <property type="match status" value="1"/>
</dbReference>
<dbReference type="Proteomes" id="UP000092666">
    <property type="component" value="Unassembled WGS sequence"/>
</dbReference>
<dbReference type="OrthoDB" id="2382881at2759"/>
<dbReference type="Pfam" id="PF10214">
    <property type="entry name" value="Rrn6_beta-prop"/>
    <property type="match status" value="1"/>
</dbReference>
<evidence type="ECO:0000313" key="4">
    <source>
        <dbReference type="EMBL" id="OCF33090.1"/>
    </source>
</evidence>
<dbReference type="EMBL" id="KV700127">
    <property type="protein sequence ID" value="OCF33090.1"/>
    <property type="molecule type" value="Genomic_DNA"/>
</dbReference>
<feature type="domain" description="RRN6 K-rich C-terminal" evidence="3">
    <location>
        <begin position="919"/>
        <end position="1003"/>
    </location>
</feature>
<sequence>MPYPASVERLPLPRSKRRGRRNRDEATEAQRTQVAASKARANDTDLDNGSTGAGGVVLDFGKAGGAGLEQTRRGWAWSWASEDRKDLKLKIGDTATCLFPPTRKLDPHVSHAPTKEIVDVSTRYVESLCDPYERYGLREAIASILGDQDEQPEAGPSLTSKQPAGRTDTTDDIDEYVYSGPVLCVIHNPRARIARSVLAFSTGEVGHYLSEATALLVRLQSTTHVLNLIPDHTYIPPTSSPPVISLRAASLSYEDTENRRHVDVAFDATIWSRILVVDEGGGVWLWWEEKESRNGQPEKVWNLRKVRSAVTQEKHQFFRIAFGTKPGTALVISSREAVLIDIDDPEHPTTTLFTLGGKDRFFTSLEKTALEWNVAHTVACTNREAMWIDPTSASNPVMSWKHDYGANLRDLEVGVVPCMSSKDMCTVIYSRSQPLVMVFPTTRFGTLRSLSHPYSLALPQEALNSLTHFSPASKRHSRCLVGSRKDGSIYAIPITAVVAQSGTSREKEERISELKAIWDEEIQRIAKCDGREQNGEGATGTELNLRGAWLEINQPFRLDGDPGWFSPAETERYVRELDAPLEHLMTAADLARDSIYSQPPDIRSHLLAPLPFPAYNVPSTLDALDELDLSKHVVVASTLSEYLPVLENARPPLAPSQQLLQIGSQTVGSKDSRKPPLKAMTIYRRLRESFPDTSNDSLRSTVDAGQLAIDLKLSLTILSSEPLHVPLFSDAETPVQATQEDEEPDELFARAAGQLSLTDKEPSPITFGLLNPRESSSNYDESDDGNRSTVETGVGSEEWDGLRNLTARALLADWKVGENLSEWSWKSWRKGDQEGAADRLSHSHNTQRTPVKTQSSSQSLSQRLIKPLPSPRLAQSQGTFVSQQHQHYSYPSRLGSIQIPTISPAVPHTQPRLKSTMSMPSLQNLPPSLDVSPDKDRRNPPNKGVKVMQRSSPPPMMNYGIGSSQPQSSQPEEPLWAATQVERGPHGGREKKKKAGKKRVGGF</sequence>
<dbReference type="Pfam" id="PF20639">
    <property type="entry name" value="Rrn6_K-rich"/>
    <property type="match status" value="1"/>
</dbReference>
<proteinExistence type="predicted"/>
<dbReference type="InterPro" id="IPR048535">
    <property type="entry name" value="RRN6_beta-prop"/>
</dbReference>
<dbReference type="InterPro" id="IPR048536">
    <property type="entry name" value="Rrn6_K-rich"/>
</dbReference>
<feature type="region of interest" description="Disordered" evidence="1">
    <location>
        <begin position="147"/>
        <end position="171"/>
    </location>
</feature>
<dbReference type="STRING" id="1296120.A0A1B9GPU2"/>
<evidence type="ECO:0000313" key="5">
    <source>
        <dbReference type="Proteomes" id="UP000092666"/>
    </source>
</evidence>
<feature type="region of interest" description="Disordered" evidence="1">
    <location>
        <begin position="902"/>
        <end position="1003"/>
    </location>
</feature>
<evidence type="ECO:0000259" key="2">
    <source>
        <dbReference type="Pfam" id="PF10214"/>
    </source>
</evidence>
<name>A0A1B9GPU2_9TREE</name>
<evidence type="ECO:0000256" key="1">
    <source>
        <dbReference type="SAM" id="MobiDB-lite"/>
    </source>
</evidence>
<feature type="compositionally biased region" description="Basic residues" evidence="1">
    <location>
        <begin position="989"/>
        <end position="1003"/>
    </location>
</feature>
<protein>
    <recommendedName>
        <fullName evidence="6">RNA polymerase I-specific transcription initiation factor RRN6-like protein</fullName>
    </recommendedName>
</protein>
<dbReference type="AlphaFoldDB" id="A0A1B9GPU2"/>